<evidence type="ECO:0000313" key="4">
    <source>
        <dbReference type="Proteomes" id="UP001516023"/>
    </source>
</evidence>
<protein>
    <submittedName>
        <fullName evidence="3">Uncharacterized protein</fullName>
    </submittedName>
</protein>
<gene>
    <name evidence="3" type="ORF">HJC23_003809</name>
</gene>
<dbReference type="AlphaFoldDB" id="A0ABD3PYU1"/>
<reference evidence="3 4" key="1">
    <citation type="journal article" date="2020" name="G3 (Bethesda)">
        <title>Improved Reference Genome for Cyclotella cryptica CCMP332, a Model for Cell Wall Morphogenesis, Salinity Adaptation, and Lipid Production in Diatoms (Bacillariophyta).</title>
        <authorList>
            <person name="Roberts W.R."/>
            <person name="Downey K.M."/>
            <person name="Ruck E.C."/>
            <person name="Traller J.C."/>
            <person name="Alverson A.J."/>
        </authorList>
    </citation>
    <scope>NUCLEOTIDE SEQUENCE [LARGE SCALE GENOMIC DNA]</scope>
    <source>
        <strain evidence="3 4">CCMP332</strain>
    </source>
</reference>
<dbReference type="EMBL" id="JABMIG020000092">
    <property type="protein sequence ID" value="KAL3793299.1"/>
    <property type="molecule type" value="Genomic_DNA"/>
</dbReference>
<dbReference type="Proteomes" id="UP001516023">
    <property type="component" value="Unassembled WGS sequence"/>
</dbReference>
<accession>A0ABD3PYU1</accession>
<keyword evidence="4" id="KW-1185">Reference proteome</keyword>
<keyword evidence="2" id="KW-0812">Transmembrane</keyword>
<keyword evidence="2" id="KW-1133">Transmembrane helix</keyword>
<sequence length="350" mass="38834">MVGTNDVDNLNPIQFEFAREWGHYDLVTTSDIDRGRRLFECAVIVPRFKASGLLKMQYLKDVAFGIGLFTIILTLFVGAESRSTNERDQLLHNASLKQGMLERDDPDRILMHKSKKVHTLVFQTNSWKEMDAQEGDSMILACNAKPRRNKIYLERTYVTSGVTKSIKMCPPCMYKESSGDVLFKNGVSMSKDDSGRQYSLSGYLLLNAKDEVCDDDSDCADGLFCNERNACEVLPTGSCLLERGDRDCLISKDPLMTKCYNTEGLFALCSCDNDPSKASCVNTTLTCDFPCQIGDAVPSCDSPQSRNAFCAEFTGIETSECPPGGSSSQICTRPPTVSPTREPTTERPTR</sequence>
<organism evidence="3 4">
    <name type="scientific">Cyclotella cryptica</name>
    <dbReference type="NCBI Taxonomy" id="29204"/>
    <lineage>
        <taxon>Eukaryota</taxon>
        <taxon>Sar</taxon>
        <taxon>Stramenopiles</taxon>
        <taxon>Ochrophyta</taxon>
        <taxon>Bacillariophyta</taxon>
        <taxon>Coscinodiscophyceae</taxon>
        <taxon>Thalassiosirophycidae</taxon>
        <taxon>Stephanodiscales</taxon>
        <taxon>Stephanodiscaceae</taxon>
        <taxon>Cyclotella</taxon>
    </lineage>
</organism>
<evidence type="ECO:0000256" key="1">
    <source>
        <dbReference type="SAM" id="MobiDB-lite"/>
    </source>
</evidence>
<evidence type="ECO:0000313" key="3">
    <source>
        <dbReference type="EMBL" id="KAL3793299.1"/>
    </source>
</evidence>
<keyword evidence="2" id="KW-0472">Membrane</keyword>
<feature type="transmembrane region" description="Helical" evidence="2">
    <location>
        <begin position="58"/>
        <end position="79"/>
    </location>
</feature>
<name>A0ABD3PYU1_9STRA</name>
<comment type="caution">
    <text evidence="3">The sequence shown here is derived from an EMBL/GenBank/DDBJ whole genome shotgun (WGS) entry which is preliminary data.</text>
</comment>
<feature type="region of interest" description="Disordered" evidence="1">
    <location>
        <begin position="319"/>
        <end position="350"/>
    </location>
</feature>
<evidence type="ECO:0000256" key="2">
    <source>
        <dbReference type="SAM" id="Phobius"/>
    </source>
</evidence>
<feature type="compositionally biased region" description="Low complexity" evidence="1">
    <location>
        <begin position="332"/>
        <end position="342"/>
    </location>
</feature>
<proteinExistence type="predicted"/>